<proteinExistence type="predicted"/>
<organism evidence="1 2">
    <name type="scientific">Rhodopirellula islandica</name>
    <dbReference type="NCBI Taxonomy" id="595434"/>
    <lineage>
        <taxon>Bacteria</taxon>
        <taxon>Pseudomonadati</taxon>
        <taxon>Planctomycetota</taxon>
        <taxon>Planctomycetia</taxon>
        <taxon>Pirellulales</taxon>
        <taxon>Pirellulaceae</taxon>
        <taxon>Rhodopirellula</taxon>
    </lineage>
</organism>
<accession>A0A0J1BFC4</accession>
<dbReference type="Proteomes" id="UP000036367">
    <property type="component" value="Unassembled WGS sequence"/>
</dbReference>
<dbReference type="InterPro" id="IPR006311">
    <property type="entry name" value="TAT_signal"/>
</dbReference>
<comment type="caution">
    <text evidence="1">The sequence shown here is derived from an EMBL/GenBank/DDBJ whole genome shotgun (WGS) entry which is preliminary data.</text>
</comment>
<protein>
    <submittedName>
        <fullName evidence="1">Sulfatase</fullName>
    </submittedName>
</protein>
<dbReference type="PATRIC" id="fig|595434.4.peg.2612"/>
<dbReference type="PROSITE" id="PS51318">
    <property type="entry name" value="TAT"/>
    <property type="match status" value="1"/>
</dbReference>
<dbReference type="Gene3D" id="3.40.720.10">
    <property type="entry name" value="Alkaline Phosphatase, subunit A"/>
    <property type="match status" value="1"/>
</dbReference>
<evidence type="ECO:0000313" key="1">
    <source>
        <dbReference type="EMBL" id="KLU05250.1"/>
    </source>
</evidence>
<evidence type="ECO:0000313" key="2">
    <source>
        <dbReference type="Proteomes" id="UP000036367"/>
    </source>
</evidence>
<dbReference type="InterPro" id="IPR010869">
    <property type="entry name" value="DUF1501"/>
</dbReference>
<sequence>MSQRRTKMTNHSQLFPCGRVANMLSRREWLCRAGAGAGMIGLANLMAEQNLLAAPPTNDLSDPITSLAPRPGHFPAKVKSVIWLFMEGAPSSVDMFDPKPELDKRDGDTTDIQAFFGNPGPLMKSPFSFQQHGESGQWVCDKYTHVAKHVDKMAFIKSCYSESNDHVPAIYQINSGLPRPGFPTAGAWVTYGLGSENQNLPGYVVMGNTQGAKGGPHNWGAGFLPSTFQGTLFRSQGAPVLNLNRQPQITKQDQVAQLDLMAKLNDEHMRRHTRDAEFANRMNSFELAFRMQKEATEVVDLSRETKATQQLYGIDNPRSKSFGSKCLMARRLVESGVRFVQVYSDGEWDAHSDLEENHTHHCAATDVPVAGLLSDLEQRGLLDSTLVIWGGEFGRMPISQNGKGRDHNPKGFMQWMAGAGIKGGVSYGETDEIGYEAVENPVSVNDLHATILHLLGLDHERLTYFHNGRSYRLTDVAGKVIQEILA</sequence>
<dbReference type="Pfam" id="PF07394">
    <property type="entry name" value="DUF1501"/>
    <property type="match status" value="1"/>
</dbReference>
<dbReference type="AlphaFoldDB" id="A0A0J1BFC4"/>
<dbReference type="PANTHER" id="PTHR43737:SF1">
    <property type="entry name" value="DUF1501 DOMAIN-CONTAINING PROTEIN"/>
    <property type="match status" value="1"/>
</dbReference>
<dbReference type="EMBL" id="LECT01000021">
    <property type="protein sequence ID" value="KLU05250.1"/>
    <property type="molecule type" value="Genomic_DNA"/>
</dbReference>
<keyword evidence="2" id="KW-1185">Reference proteome</keyword>
<gene>
    <name evidence="1" type="ORF">RISK_002741</name>
</gene>
<name>A0A0J1BFC4_RHOIS</name>
<dbReference type="STRING" id="595434.RISK_002741"/>
<dbReference type="PANTHER" id="PTHR43737">
    <property type="entry name" value="BLL7424 PROTEIN"/>
    <property type="match status" value="1"/>
</dbReference>
<reference evidence="1" key="1">
    <citation type="submission" date="2015-05" db="EMBL/GenBank/DDBJ databases">
        <title>Permanent draft genome of Rhodopirellula islandicus K833.</title>
        <authorList>
            <person name="Kizina J."/>
            <person name="Richter M."/>
            <person name="Glockner F.O."/>
            <person name="Harder J."/>
        </authorList>
    </citation>
    <scope>NUCLEOTIDE SEQUENCE [LARGE SCALE GENOMIC DNA]</scope>
    <source>
        <strain evidence="1">K833</strain>
    </source>
</reference>
<dbReference type="SUPFAM" id="SSF53649">
    <property type="entry name" value="Alkaline phosphatase-like"/>
    <property type="match status" value="1"/>
</dbReference>
<dbReference type="InterPro" id="IPR017850">
    <property type="entry name" value="Alkaline_phosphatase_core_sf"/>
</dbReference>